<keyword evidence="5 7" id="KW-0472">Membrane</keyword>
<evidence type="ECO:0000256" key="5">
    <source>
        <dbReference type="ARBA" id="ARBA00023136"/>
    </source>
</evidence>
<evidence type="ECO:0000256" key="3">
    <source>
        <dbReference type="ARBA" id="ARBA00022519"/>
    </source>
</evidence>
<evidence type="ECO:0000256" key="4">
    <source>
        <dbReference type="ARBA" id="ARBA00022679"/>
    </source>
</evidence>
<evidence type="ECO:0000256" key="2">
    <source>
        <dbReference type="ARBA" id="ARBA00022475"/>
    </source>
</evidence>
<dbReference type="RefSeq" id="WP_227178636.1">
    <property type="nucleotide sequence ID" value="NZ_JAJBZT010000002.1"/>
</dbReference>
<organism evidence="8 9">
    <name type="scientific">Leeia speluncae</name>
    <dbReference type="NCBI Taxonomy" id="2884804"/>
    <lineage>
        <taxon>Bacteria</taxon>
        <taxon>Pseudomonadati</taxon>
        <taxon>Pseudomonadota</taxon>
        <taxon>Betaproteobacteria</taxon>
        <taxon>Neisseriales</taxon>
        <taxon>Leeiaceae</taxon>
        <taxon>Leeia</taxon>
    </lineage>
</organism>
<keyword evidence="9" id="KW-1185">Reference proteome</keyword>
<name>A0ABS8D391_9NEIS</name>
<keyword evidence="7" id="KW-0812">Transmembrane</keyword>
<keyword evidence="4" id="KW-0808">Transferase</keyword>
<dbReference type="PANTHER" id="PTHR30606">
    <property type="entry name" value="LIPID A BIOSYNTHESIS LAUROYL ACYLTRANSFERASE"/>
    <property type="match status" value="1"/>
</dbReference>
<evidence type="ECO:0000256" key="6">
    <source>
        <dbReference type="ARBA" id="ARBA00023315"/>
    </source>
</evidence>
<proteinExistence type="predicted"/>
<accession>A0ABS8D391</accession>
<evidence type="ECO:0000256" key="1">
    <source>
        <dbReference type="ARBA" id="ARBA00004533"/>
    </source>
</evidence>
<protein>
    <submittedName>
        <fullName evidence="8">Lipid A biosynthesis lauroyl acyltransferase</fullName>
    </submittedName>
</protein>
<keyword evidence="2" id="KW-1003">Cell membrane</keyword>
<keyword evidence="3" id="KW-0997">Cell inner membrane</keyword>
<dbReference type="Pfam" id="PF03279">
    <property type="entry name" value="Lip_A_acyltrans"/>
    <property type="match status" value="1"/>
</dbReference>
<keyword evidence="6 8" id="KW-0012">Acyltransferase</keyword>
<dbReference type="GO" id="GO:0016746">
    <property type="term" value="F:acyltransferase activity"/>
    <property type="evidence" value="ECO:0007669"/>
    <property type="project" value="UniProtKB-KW"/>
</dbReference>
<feature type="transmembrane region" description="Helical" evidence="7">
    <location>
        <begin position="25"/>
        <end position="53"/>
    </location>
</feature>
<gene>
    <name evidence="8" type="ORF">LIN78_03765</name>
</gene>
<keyword evidence="7" id="KW-1133">Transmembrane helix</keyword>
<dbReference type="PANTHER" id="PTHR30606:SF9">
    <property type="entry name" value="LIPID A BIOSYNTHESIS LAUROYLTRANSFERASE"/>
    <property type="match status" value="1"/>
</dbReference>
<dbReference type="EMBL" id="JAJBZT010000002">
    <property type="protein sequence ID" value="MCB6182669.1"/>
    <property type="molecule type" value="Genomic_DNA"/>
</dbReference>
<sequence length="320" mass="36654">MELQPIQNPEEQQHPRYQRQFASKLVVCGLWLISFLPLPIVSLIGYGFGWLLYALGRGKVVDRNLLLCFPDWTAKQRKSVAKSHFQRLARSFVELGVLCWQKKSRITDSVEIIDFHHLSKFEGKPVILLTPHFIGMNYGGAAVGEKVDVLAMYSANKDAVLDEVLRKARSRFGNPDLISKQQGIRTILRALKTCKPLVYLPDLDFGAKDSVFVPFFGIPAATITATSRLAKASGAAVIPMVIRQREWNKGYEVRFFEAWEHFPSGDEVADAIRMNQFIEERIKEMPDQYYWVHRRFGSRQPGTQNLYKQLKDKHYIPPKG</sequence>
<dbReference type="InterPro" id="IPR004960">
    <property type="entry name" value="LipA_acyltrans"/>
</dbReference>
<dbReference type="PIRSF" id="PIRSF026649">
    <property type="entry name" value="MsbB"/>
    <property type="match status" value="1"/>
</dbReference>
<evidence type="ECO:0000256" key="7">
    <source>
        <dbReference type="SAM" id="Phobius"/>
    </source>
</evidence>
<comment type="caution">
    <text evidence="8">The sequence shown here is derived from an EMBL/GenBank/DDBJ whole genome shotgun (WGS) entry which is preliminary data.</text>
</comment>
<evidence type="ECO:0000313" key="9">
    <source>
        <dbReference type="Proteomes" id="UP001165395"/>
    </source>
</evidence>
<evidence type="ECO:0000313" key="8">
    <source>
        <dbReference type="EMBL" id="MCB6182669.1"/>
    </source>
</evidence>
<reference evidence="8" key="1">
    <citation type="submission" date="2021-10" db="EMBL/GenBank/DDBJ databases">
        <title>The complete genome sequence of Leeia sp. TBRC 13508.</title>
        <authorList>
            <person name="Charoenyingcharoen P."/>
            <person name="Yukphan P."/>
        </authorList>
    </citation>
    <scope>NUCLEOTIDE SEQUENCE</scope>
    <source>
        <strain evidence="8">TBRC 13508</strain>
    </source>
</reference>
<dbReference type="Proteomes" id="UP001165395">
    <property type="component" value="Unassembled WGS sequence"/>
</dbReference>
<dbReference type="CDD" id="cd07984">
    <property type="entry name" value="LPLAT_LABLAT-like"/>
    <property type="match status" value="1"/>
</dbReference>
<comment type="subcellular location">
    <subcellularLocation>
        <location evidence="1">Cell inner membrane</location>
    </subcellularLocation>
</comment>